<name>A0ABV8UT62_9BACL</name>
<dbReference type="Gene3D" id="2.60.120.10">
    <property type="entry name" value="Jelly Rolls"/>
    <property type="match status" value="1"/>
</dbReference>
<keyword evidence="1" id="KW-0238">DNA-binding</keyword>
<dbReference type="PROSITE" id="PS50943">
    <property type="entry name" value="HTH_CROC1"/>
    <property type="match status" value="1"/>
</dbReference>
<dbReference type="CDD" id="cd00093">
    <property type="entry name" value="HTH_XRE"/>
    <property type="match status" value="1"/>
</dbReference>
<protein>
    <submittedName>
        <fullName evidence="3">Helix-turn-helix domain-containing protein</fullName>
    </submittedName>
</protein>
<dbReference type="SMART" id="SM00530">
    <property type="entry name" value="HTH_XRE"/>
    <property type="match status" value="1"/>
</dbReference>
<organism evidence="3 4">
    <name type="scientific">Chryseomicrobium palamuruense</name>
    <dbReference type="NCBI Taxonomy" id="682973"/>
    <lineage>
        <taxon>Bacteria</taxon>
        <taxon>Bacillati</taxon>
        <taxon>Bacillota</taxon>
        <taxon>Bacilli</taxon>
        <taxon>Bacillales</taxon>
        <taxon>Caryophanaceae</taxon>
        <taxon>Chryseomicrobium</taxon>
    </lineage>
</organism>
<evidence type="ECO:0000313" key="3">
    <source>
        <dbReference type="EMBL" id="MFC4354314.1"/>
    </source>
</evidence>
<comment type="caution">
    <text evidence="3">The sequence shown here is derived from an EMBL/GenBank/DDBJ whole genome shotgun (WGS) entry which is preliminary data.</text>
</comment>
<evidence type="ECO:0000313" key="4">
    <source>
        <dbReference type="Proteomes" id="UP001595733"/>
    </source>
</evidence>
<dbReference type="CDD" id="cd02209">
    <property type="entry name" value="cupin_XRE_C"/>
    <property type="match status" value="1"/>
</dbReference>
<dbReference type="Proteomes" id="UP001595733">
    <property type="component" value="Unassembled WGS sequence"/>
</dbReference>
<sequence>MHVVGEQLKKIRKEKKMTLKDLAEGAGVSISFLSQVERGKSSVTLESLRKIAEVLDVNPSLFFSGTERPFEDASFYYEDLAVAFPNPDFHPILVTLEPKESDGKPFSHHGHEFVFVVKGTLTLKLDEEEMILREGQSNYYSSNQSHYWYNYTDEPIQFLVVSSR</sequence>
<dbReference type="Pfam" id="PF07883">
    <property type="entry name" value="Cupin_2"/>
    <property type="match status" value="1"/>
</dbReference>
<dbReference type="InterPro" id="IPR014710">
    <property type="entry name" value="RmlC-like_jellyroll"/>
</dbReference>
<dbReference type="SUPFAM" id="SSF51182">
    <property type="entry name" value="RmlC-like cupins"/>
    <property type="match status" value="1"/>
</dbReference>
<reference evidence="4" key="1">
    <citation type="journal article" date="2019" name="Int. J. Syst. Evol. Microbiol.">
        <title>The Global Catalogue of Microorganisms (GCM) 10K type strain sequencing project: providing services to taxonomists for standard genome sequencing and annotation.</title>
        <authorList>
            <consortium name="The Broad Institute Genomics Platform"/>
            <consortium name="The Broad Institute Genome Sequencing Center for Infectious Disease"/>
            <person name="Wu L."/>
            <person name="Ma J."/>
        </authorList>
    </citation>
    <scope>NUCLEOTIDE SEQUENCE [LARGE SCALE GENOMIC DNA]</scope>
    <source>
        <strain evidence="4">CCUG 50353</strain>
    </source>
</reference>
<dbReference type="PANTHER" id="PTHR46797">
    <property type="entry name" value="HTH-TYPE TRANSCRIPTIONAL REGULATOR"/>
    <property type="match status" value="1"/>
</dbReference>
<feature type="domain" description="HTH cro/C1-type" evidence="2">
    <location>
        <begin position="8"/>
        <end position="62"/>
    </location>
</feature>
<dbReference type="SUPFAM" id="SSF47413">
    <property type="entry name" value="lambda repressor-like DNA-binding domains"/>
    <property type="match status" value="1"/>
</dbReference>
<accession>A0ABV8UT62</accession>
<keyword evidence="4" id="KW-1185">Reference proteome</keyword>
<dbReference type="PANTHER" id="PTHR46797:SF25">
    <property type="entry name" value="TRANSCRIPTIONAL REGULATOR"/>
    <property type="match status" value="1"/>
</dbReference>
<dbReference type="InterPro" id="IPR013096">
    <property type="entry name" value="Cupin_2"/>
</dbReference>
<proteinExistence type="predicted"/>
<dbReference type="InterPro" id="IPR050807">
    <property type="entry name" value="TransReg_Diox_bact_type"/>
</dbReference>
<dbReference type="InterPro" id="IPR011051">
    <property type="entry name" value="RmlC_Cupin_sf"/>
</dbReference>
<dbReference type="Gene3D" id="1.10.260.40">
    <property type="entry name" value="lambda repressor-like DNA-binding domains"/>
    <property type="match status" value="1"/>
</dbReference>
<dbReference type="InterPro" id="IPR001387">
    <property type="entry name" value="Cro/C1-type_HTH"/>
</dbReference>
<dbReference type="RefSeq" id="WP_378140593.1">
    <property type="nucleotide sequence ID" value="NZ_JBHSEF010000010.1"/>
</dbReference>
<dbReference type="InterPro" id="IPR010982">
    <property type="entry name" value="Lambda_DNA-bd_dom_sf"/>
</dbReference>
<dbReference type="EMBL" id="JBHSEF010000010">
    <property type="protein sequence ID" value="MFC4354314.1"/>
    <property type="molecule type" value="Genomic_DNA"/>
</dbReference>
<evidence type="ECO:0000256" key="1">
    <source>
        <dbReference type="ARBA" id="ARBA00023125"/>
    </source>
</evidence>
<dbReference type="Pfam" id="PF01381">
    <property type="entry name" value="HTH_3"/>
    <property type="match status" value="1"/>
</dbReference>
<gene>
    <name evidence="3" type="ORF">ACFO0S_04400</name>
</gene>
<evidence type="ECO:0000259" key="2">
    <source>
        <dbReference type="PROSITE" id="PS50943"/>
    </source>
</evidence>